<reference evidence="1" key="1">
    <citation type="submission" date="2018-11" db="EMBL/GenBank/DDBJ databases">
        <authorList>
            <consortium name="Genoscope - CEA"/>
            <person name="William W."/>
        </authorList>
    </citation>
    <scope>NUCLEOTIDE SEQUENCE</scope>
</reference>
<organism evidence="1">
    <name type="scientific">Brassica oleracea</name>
    <name type="common">Wild cabbage</name>
    <dbReference type="NCBI Taxonomy" id="3712"/>
    <lineage>
        <taxon>Eukaryota</taxon>
        <taxon>Viridiplantae</taxon>
        <taxon>Streptophyta</taxon>
        <taxon>Embryophyta</taxon>
        <taxon>Tracheophyta</taxon>
        <taxon>Spermatophyta</taxon>
        <taxon>Magnoliopsida</taxon>
        <taxon>eudicotyledons</taxon>
        <taxon>Gunneridae</taxon>
        <taxon>Pentapetalae</taxon>
        <taxon>rosids</taxon>
        <taxon>malvids</taxon>
        <taxon>Brassicales</taxon>
        <taxon>Brassicaceae</taxon>
        <taxon>Brassiceae</taxon>
        <taxon>Brassica</taxon>
    </lineage>
</organism>
<name>A0A3P6DH20_BRAOL</name>
<protein>
    <submittedName>
        <fullName evidence="1">Uncharacterized protein</fullName>
    </submittedName>
</protein>
<gene>
    <name evidence="1" type="ORF">BOLC2T11557H</name>
</gene>
<evidence type="ECO:0000313" key="1">
    <source>
        <dbReference type="EMBL" id="VDD26416.1"/>
    </source>
</evidence>
<accession>A0A3P6DH20</accession>
<dbReference type="EMBL" id="LR031874">
    <property type="protein sequence ID" value="VDD26416.1"/>
    <property type="molecule type" value="Genomic_DNA"/>
</dbReference>
<proteinExistence type="predicted"/>
<sequence>MSRLRRRLIWLHCYWRRNLLALIKLCLLWKTLTLGILRRSCLQTRKCCILVRGSMIWIISFSLTLQHHVNGCQRSIWKCWWIMSVRGMGHC</sequence>
<dbReference type="AlphaFoldDB" id="A0A3P6DH20"/>